<dbReference type="InterPro" id="IPR000742">
    <property type="entry name" value="EGF"/>
</dbReference>
<comment type="caution">
    <text evidence="7">Lacks conserved residue(s) required for the propagation of feature annotation.</text>
</comment>
<protein>
    <recommendedName>
        <fullName evidence="12">EGF-like domain-containing protein</fullName>
    </recommendedName>
</protein>
<sequence>MGIVLPIPEFHRKRRIKSRRKTPKSPSFFAIRFPGSTEGWWPSGALHRTEEEFIRNLGDGGARQILGARQVERMPSTAARDHVTSGKLIGSQSRVGTDKSEGQSDREMFTALLLCFSLFLLHASSTYQTQGHHGPVTTDGEQADNQVLICFTSVNDSFLKLLIRCVCAPVYVYVYTVGGECVLAVFVVVMCHSSQNRFFSLFTSPTSLCAKTIERAAHTSKKHCATQCTASSTSFDSPRHVIYRTIYRVSYRQVSRVSPNLHTYPECCPGWRRMHSHNCNQAVCEQSCANGGTCVRPNHCTCPRGWTGRSCKTDVDECKEVHGCSQKCVNTPGSFECLCEEGFRLDEDRKKCLRIRDSEQQHSSRTNDGETNSKSFYFLQADSYQTPGGGLARVENVTEEVQILKNRLELLEQKLEMVLAPFTTLIALDGTGDTYSFLSEKTNFLSHSLQQLERIDSLSEQVGFLEERIGACSCKET</sequence>
<proteinExistence type="predicted"/>
<evidence type="ECO:0000256" key="4">
    <source>
        <dbReference type="ARBA" id="ARBA00022837"/>
    </source>
</evidence>
<dbReference type="OrthoDB" id="155976at2759"/>
<dbReference type="AlphaFoldDB" id="A0A553NHI5"/>
<evidence type="ECO:0000256" key="7">
    <source>
        <dbReference type="PROSITE-ProRule" id="PRU00076"/>
    </source>
</evidence>
<dbReference type="SMART" id="SM00181">
    <property type="entry name" value="EGF"/>
    <property type="match status" value="2"/>
</dbReference>
<feature type="disulfide bond" evidence="7">
    <location>
        <begin position="302"/>
        <end position="311"/>
    </location>
</feature>
<dbReference type="Gene3D" id="2.10.25.10">
    <property type="entry name" value="Laminin"/>
    <property type="match status" value="2"/>
</dbReference>
<evidence type="ECO:0000256" key="2">
    <source>
        <dbReference type="ARBA" id="ARBA00022729"/>
    </source>
</evidence>
<organism evidence="10 11">
    <name type="scientific">Danionella cerebrum</name>
    <dbReference type="NCBI Taxonomy" id="2873325"/>
    <lineage>
        <taxon>Eukaryota</taxon>
        <taxon>Metazoa</taxon>
        <taxon>Chordata</taxon>
        <taxon>Craniata</taxon>
        <taxon>Vertebrata</taxon>
        <taxon>Euteleostomi</taxon>
        <taxon>Actinopterygii</taxon>
        <taxon>Neopterygii</taxon>
        <taxon>Teleostei</taxon>
        <taxon>Ostariophysi</taxon>
        <taxon>Cypriniformes</taxon>
        <taxon>Danionidae</taxon>
        <taxon>Danioninae</taxon>
        <taxon>Danionella</taxon>
    </lineage>
</organism>
<keyword evidence="5" id="KW-0175">Coiled coil</keyword>
<dbReference type="PROSITE" id="PS00022">
    <property type="entry name" value="EGF_1"/>
    <property type="match status" value="1"/>
</dbReference>
<feature type="disulfide bond" evidence="7">
    <location>
        <begin position="284"/>
        <end position="294"/>
    </location>
</feature>
<dbReference type="PANTHER" id="PTHR14949">
    <property type="entry name" value="EGF-LIKE-DOMAIN, MULTIPLE 7, 8"/>
    <property type="match status" value="1"/>
</dbReference>
<name>A0A553NHI5_9TELE</name>
<dbReference type="CDD" id="cd00054">
    <property type="entry name" value="EGF_CA"/>
    <property type="match status" value="1"/>
</dbReference>
<dbReference type="Pfam" id="PF07645">
    <property type="entry name" value="EGF_CA"/>
    <property type="match status" value="1"/>
</dbReference>
<gene>
    <name evidence="10" type="ORF">DNTS_024602</name>
</gene>
<keyword evidence="3" id="KW-0677">Repeat</keyword>
<evidence type="ECO:0000313" key="11">
    <source>
        <dbReference type="Proteomes" id="UP000316079"/>
    </source>
</evidence>
<evidence type="ECO:0000256" key="6">
    <source>
        <dbReference type="ARBA" id="ARBA00023157"/>
    </source>
</evidence>
<dbReference type="PROSITE" id="PS51041">
    <property type="entry name" value="EMI"/>
    <property type="match status" value="1"/>
</dbReference>
<dbReference type="EMBL" id="SRMA01026961">
    <property type="protein sequence ID" value="TRY64913.1"/>
    <property type="molecule type" value="Genomic_DNA"/>
</dbReference>
<dbReference type="PANTHER" id="PTHR14949:SF56">
    <property type="entry name" value="EGF-LIKE-DOMAIN, MULTIPLE 7"/>
    <property type="match status" value="1"/>
</dbReference>
<evidence type="ECO:0000259" key="9">
    <source>
        <dbReference type="PROSITE" id="PS51041"/>
    </source>
</evidence>
<evidence type="ECO:0000313" key="10">
    <source>
        <dbReference type="EMBL" id="TRY64913.1"/>
    </source>
</evidence>
<evidence type="ECO:0000256" key="5">
    <source>
        <dbReference type="ARBA" id="ARBA00023054"/>
    </source>
</evidence>
<dbReference type="InterPro" id="IPR011489">
    <property type="entry name" value="EMI_domain"/>
</dbReference>
<evidence type="ECO:0008006" key="12">
    <source>
        <dbReference type="Google" id="ProtNLM"/>
    </source>
</evidence>
<dbReference type="InterPro" id="IPR050969">
    <property type="entry name" value="Dev_Signal_Modulators"/>
</dbReference>
<dbReference type="PROSITE" id="PS01187">
    <property type="entry name" value="EGF_CA"/>
    <property type="match status" value="1"/>
</dbReference>
<evidence type="ECO:0000256" key="3">
    <source>
        <dbReference type="ARBA" id="ARBA00022737"/>
    </source>
</evidence>
<dbReference type="InterPro" id="IPR000152">
    <property type="entry name" value="EGF-type_Asp/Asn_hydroxyl_site"/>
</dbReference>
<dbReference type="SMART" id="SM00179">
    <property type="entry name" value="EGF_CA"/>
    <property type="match status" value="1"/>
</dbReference>
<dbReference type="GO" id="GO:0005509">
    <property type="term" value="F:calcium ion binding"/>
    <property type="evidence" value="ECO:0007669"/>
    <property type="project" value="InterPro"/>
</dbReference>
<dbReference type="InterPro" id="IPR018097">
    <property type="entry name" value="EGF_Ca-bd_CS"/>
</dbReference>
<dbReference type="PROSITE" id="PS50026">
    <property type="entry name" value="EGF_3"/>
    <property type="match status" value="1"/>
</dbReference>
<comment type="caution">
    <text evidence="10">The sequence shown here is derived from an EMBL/GenBank/DDBJ whole genome shotgun (WGS) entry which is preliminary data.</text>
</comment>
<dbReference type="InterPro" id="IPR049883">
    <property type="entry name" value="NOTCH1_EGF-like"/>
</dbReference>
<keyword evidence="11" id="KW-1185">Reference proteome</keyword>
<keyword evidence="2" id="KW-0732">Signal</keyword>
<keyword evidence="4" id="KW-0106">Calcium</keyword>
<dbReference type="PROSITE" id="PS01186">
    <property type="entry name" value="EGF_2"/>
    <property type="match status" value="2"/>
</dbReference>
<feature type="domain" description="EMI" evidence="9">
    <location>
        <begin position="205"/>
        <end position="281"/>
    </location>
</feature>
<dbReference type="STRING" id="623744.A0A553NHI5"/>
<dbReference type="GO" id="GO:0005102">
    <property type="term" value="F:signaling receptor binding"/>
    <property type="evidence" value="ECO:0007669"/>
    <property type="project" value="TreeGrafter"/>
</dbReference>
<reference evidence="10 11" key="1">
    <citation type="journal article" date="2019" name="Sci. Data">
        <title>Hybrid genome assembly and annotation of Danionella translucida.</title>
        <authorList>
            <person name="Kadobianskyi M."/>
            <person name="Schulze L."/>
            <person name="Schuelke M."/>
            <person name="Judkewitz B."/>
        </authorList>
    </citation>
    <scope>NUCLEOTIDE SEQUENCE [LARGE SCALE GENOMIC DNA]</scope>
    <source>
        <strain evidence="10 11">Bolton</strain>
    </source>
</reference>
<dbReference type="GO" id="GO:0005576">
    <property type="term" value="C:extracellular region"/>
    <property type="evidence" value="ECO:0007669"/>
    <property type="project" value="TreeGrafter"/>
</dbReference>
<dbReference type="PROSITE" id="PS00010">
    <property type="entry name" value="ASX_HYDROXYL"/>
    <property type="match status" value="1"/>
</dbReference>
<dbReference type="FunFam" id="2.10.25.10:FF:000862">
    <property type="entry name" value="EGF-like-domain multiple 7"/>
    <property type="match status" value="1"/>
</dbReference>
<keyword evidence="1 7" id="KW-0245">EGF-like domain</keyword>
<evidence type="ECO:0000259" key="8">
    <source>
        <dbReference type="PROSITE" id="PS50026"/>
    </source>
</evidence>
<dbReference type="GO" id="GO:0009986">
    <property type="term" value="C:cell surface"/>
    <property type="evidence" value="ECO:0007669"/>
    <property type="project" value="TreeGrafter"/>
</dbReference>
<dbReference type="FunFam" id="2.10.25.10:FF:000010">
    <property type="entry name" value="Pro-epidermal growth factor"/>
    <property type="match status" value="1"/>
</dbReference>
<feature type="domain" description="EGF-like" evidence="8">
    <location>
        <begin position="280"/>
        <end position="312"/>
    </location>
</feature>
<dbReference type="InterPro" id="IPR001881">
    <property type="entry name" value="EGF-like_Ca-bd_dom"/>
</dbReference>
<keyword evidence="6 7" id="KW-1015">Disulfide bond</keyword>
<accession>A0A553NHI5</accession>
<evidence type="ECO:0000256" key="1">
    <source>
        <dbReference type="ARBA" id="ARBA00022536"/>
    </source>
</evidence>
<dbReference type="Proteomes" id="UP000316079">
    <property type="component" value="Unassembled WGS sequence"/>
</dbReference>
<dbReference type="SUPFAM" id="SSF57196">
    <property type="entry name" value="EGF/Laminin"/>
    <property type="match status" value="1"/>
</dbReference>